<sequence>MSSTTRTFCRSRHDRMIAGVCGGIALRMHWNPVLVRGAFVVLALATFLLPVALVYLILWLLMSEEGC</sequence>
<dbReference type="KEGG" id="laq:GLA29479_2759"/>
<comment type="subcellular location">
    <subcellularLocation>
        <location evidence="1">Cell membrane</location>
        <topology evidence="1">Single-pass membrane protein</topology>
    </subcellularLocation>
</comment>
<evidence type="ECO:0000313" key="9">
    <source>
        <dbReference type="Proteomes" id="UP000060787"/>
    </source>
</evidence>
<dbReference type="InterPro" id="IPR052027">
    <property type="entry name" value="PspC"/>
</dbReference>
<dbReference type="PATRIC" id="fig|84531.7.peg.2704"/>
<evidence type="ECO:0000256" key="4">
    <source>
        <dbReference type="ARBA" id="ARBA00022989"/>
    </source>
</evidence>
<gene>
    <name evidence="8" type="ORF">LA76x_2375</name>
</gene>
<dbReference type="PANTHER" id="PTHR33885">
    <property type="entry name" value="PHAGE SHOCK PROTEIN C"/>
    <property type="match status" value="1"/>
</dbReference>
<dbReference type="PANTHER" id="PTHR33885:SF3">
    <property type="entry name" value="PHAGE SHOCK PROTEIN C"/>
    <property type="match status" value="1"/>
</dbReference>
<feature type="transmembrane region" description="Helical" evidence="6">
    <location>
        <begin position="38"/>
        <end position="61"/>
    </location>
</feature>
<organism evidence="8 9">
    <name type="scientific">Lysobacter antibioticus</name>
    <dbReference type="NCBI Taxonomy" id="84531"/>
    <lineage>
        <taxon>Bacteria</taxon>
        <taxon>Pseudomonadati</taxon>
        <taxon>Pseudomonadota</taxon>
        <taxon>Gammaproteobacteria</taxon>
        <taxon>Lysobacterales</taxon>
        <taxon>Lysobacteraceae</taxon>
        <taxon>Lysobacter</taxon>
    </lineage>
</organism>
<keyword evidence="9" id="KW-1185">Reference proteome</keyword>
<dbReference type="Pfam" id="PF04024">
    <property type="entry name" value="PspC"/>
    <property type="match status" value="1"/>
</dbReference>
<keyword evidence="2" id="KW-1003">Cell membrane</keyword>
<reference evidence="8 9" key="1">
    <citation type="journal article" date="2015" name="BMC Genomics">
        <title>Comparative genomics and metabolic profiling of the genus Lysobacter.</title>
        <authorList>
            <person name="de Bruijn I."/>
            <person name="Cheng X."/>
            <person name="de Jager V."/>
            <person name="Exposito R.G."/>
            <person name="Watrous J."/>
            <person name="Patel N."/>
            <person name="Postma J."/>
            <person name="Dorrestein P.C."/>
            <person name="Kobayashi D."/>
            <person name="Raaijmakers J.M."/>
        </authorList>
    </citation>
    <scope>NUCLEOTIDE SEQUENCE [LARGE SCALE GENOMIC DNA]</scope>
    <source>
        <strain evidence="8 9">76</strain>
    </source>
</reference>
<evidence type="ECO:0000313" key="8">
    <source>
        <dbReference type="EMBL" id="ALN80506.1"/>
    </source>
</evidence>
<name>A0A0S2DZI4_LYSAN</name>
<evidence type="ECO:0000256" key="5">
    <source>
        <dbReference type="ARBA" id="ARBA00023136"/>
    </source>
</evidence>
<dbReference type="InterPro" id="IPR007168">
    <property type="entry name" value="Phageshock_PspC_N"/>
</dbReference>
<accession>A0A0S2DZI4</accession>
<keyword evidence="5 6" id="KW-0472">Membrane</keyword>
<evidence type="ECO:0000256" key="1">
    <source>
        <dbReference type="ARBA" id="ARBA00004162"/>
    </source>
</evidence>
<protein>
    <submittedName>
        <fullName evidence="8">PspC domain protein</fullName>
    </submittedName>
</protein>
<dbReference type="AlphaFoldDB" id="A0A0S2DZI4"/>
<dbReference type="GO" id="GO:0005886">
    <property type="term" value="C:plasma membrane"/>
    <property type="evidence" value="ECO:0007669"/>
    <property type="project" value="UniProtKB-SubCell"/>
</dbReference>
<evidence type="ECO:0000256" key="2">
    <source>
        <dbReference type="ARBA" id="ARBA00022475"/>
    </source>
</evidence>
<keyword evidence="4 6" id="KW-1133">Transmembrane helix</keyword>
<dbReference type="STRING" id="84531.LA76x_2375"/>
<dbReference type="OrthoDB" id="7359894at2"/>
<evidence type="ECO:0000256" key="3">
    <source>
        <dbReference type="ARBA" id="ARBA00022692"/>
    </source>
</evidence>
<proteinExistence type="predicted"/>
<dbReference type="Proteomes" id="UP000060787">
    <property type="component" value="Chromosome"/>
</dbReference>
<dbReference type="KEGG" id="lab:LA76x_2375"/>
<evidence type="ECO:0000256" key="6">
    <source>
        <dbReference type="SAM" id="Phobius"/>
    </source>
</evidence>
<dbReference type="RefSeq" id="WP_031370717.1">
    <property type="nucleotide sequence ID" value="NZ_CP011129.1"/>
</dbReference>
<keyword evidence="3 6" id="KW-0812">Transmembrane</keyword>
<feature type="domain" description="Phage shock protein PspC N-terminal" evidence="7">
    <location>
        <begin position="7"/>
        <end position="65"/>
    </location>
</feature>
<evidence type="ECO:0000259" key="7">
    <source>
        <dbReference type="Pfam" id="PF04024"/>
    </source>
</evidence>
<dbReference type="EMBL" id="CP011129">
    <property type="protein sequence ID" value="ALN80506.1"/>
    <property type="molecule type" value="Genomic_DNA"/>
</dbReference>